<dbReference type="OrthoDB" id="9799367at2"/>
<keyword evidence="3" id="KW-1185">Reference proteome</keyword>
<dbReference type="EMBL" id="SNXS01000009">
    <property type="protein sequence ID" value="TDP62095.1"/>
    <property type="molecule type" value="Genomic_DNA"/>
</dbReference>
<feature type="domain" description="Beta-lactamase-related" evidence="1">
    <location>
        <begin position="25"/>
        <end position="342"/>
    </location>
</feature>
<dbReference type="PANTHER" id="PTHR46825:SF9">
    <property type="entry name" value="BETA-LACTAMASE-RELATED DOMAIN-CONTAINING PROTEIN"/>
    <property type="match status" value="1"/>
</dbReference>
<gene>
    <name evidence="2" type="ORF">DES47_10975</name>
</gene>
<dbReference type="PANTHER" id="PTHR46825">
    <property type="entry name" value="D-ALANYL-D-ALANINE-CARBOXYPEPTIDASE/ENDOPEPTIDASE AMPH"/>
    <property type="match status" value="1"/>
</dbReference>
<accession>A0A4R6QIX7</accession>
<reference evidence="2 3" key="1">
    <citation type="submission" date="2019-03" db="EMBL/GenBank/DDBJ databases">
        <title>Genomic Encyclopedia of Type Strains, Phase IV (KMG-IV): sequencing the most valuable type-strain genomes for metagenomic binning, comparative biology and taxonomic classification.</title>
        <authorList>
            <person name="Goeker M."/>
        </authorList>
    </citation>
    <scope>NUCLEOTIDE SEQUENCE [LARGE SCALE GENOMIC DNA]</scope>
    <source>
        <strain evidence="2 3">DSM 16998</strain>
    </source>
</reference>
<dbReference type="Proteomes" id="UP000295361">
    <property type="component" value="Unassembled WGS sequence"/>
</dbReference>
<dbReference type="SUPFAM" id="SSF56601">
    <property type="entry name" value="beta-lactamase/transpeptidase-like"/>
    <property type="match status" value="1"/>
</dbReference>
<dbReference type="Gene3D" id="3.40.710.10">
    <property type="entry name" value="DD-peptidase/beta-lactamase superfamily"/>
    <property type="match status" value="1"/>
</dbReference>
<dbReference type="InterPro" id="IPR050491">
    <property type="entry name" value="AmpC-like"/>
</dbReference>
<dbReference type="InterPro" id="IPR012338">
    <property type="entry name" value="Beta-lactam/transpept-like"/>
</dbReference>
<evidence type="ECO:0000313" key="3">
    <source>
        <dbReference type="Proteomes" id="UP000295361"/>
    </source>
</evidence>
<proteinExistence type="predicted"/>
<dbReference type="InParanoid" id="A0A4R6QIX7"/>
<comment type="caution">
    <text evidence="2">The sequence shown here is derived from an EMBL/GenBank/DDBJ whole genome shotgun (WGS) entry which is preliminary data.</text>
</comment>
<protein>
    <submittedName>
        <fullName evidence="2">CubicO group peptidase (Beta-lactamase class C family)</fullName>
    </submittedName>
</protein>
<organism evidence="2 3">
    <name type="scientific">Roseateles toxinivorans</name>
    <dbReference type="NCBI Taxonomy" id="270368"/>
    <lineage>
        <taxon>Bacteria</taxon>
        <taxon>Pseudomonadati</taxon>
        <taxon>Pseudomonadota</taxon>
        <taxon>Betaproteobacteria</taxon>
        <taxon>Burkholderiales</taxon>
        <taxon>Sphaerotilaceae</taxon>
        <taxon>Roseateles</taxon>
    </lineage>
</organism>
<dbReference type="Pfam" id="PF00144">
    <property type="entry name" value="Beta-lactamase"/>
    <property type="match status" value="1"/>
</dbReference>
<sequence length="566" mass="60212">MSESTSAAGVSGKASEAKAGVAALDGLFEPFNRSDAPGLVVGVAQHGRTLYRRGFGLASVELGVANTAWTRMRIGSTSKHFTCLAVLLLAEDGKLDVDAGVRRYIPELPVLAGEPTLRQLMSHTSGYRCYADVGFLSDGMAFQPKGMALAIQVRQTAVNFAPGEKMIYCNGGYQLLSLVIERVSGMPFEQFLQARIFTPLAMQDTASVPSDFEIHRGMATLHEALPPEQGGGWRRGIFNTEEVRGDGAMISTIDDMLSWLAHLRAPAKTVGSAASWQQMVTPARLNSGLLNPYGLGLLVHAYRSVEVIHHPGGVVGGLCQMITVPSQALDIIIMTNGAPANPIELAYKIIDTMLGEALLGPVDVKPASDSFKPLLGTRYHASGSGLVFGFGEAPDARLGLNFLEMPPVALKQRGELLQIGFEDATGGGSLSLPLAALAGVANTGEAPPVLELSEGGLAERFERLPATPPALAEVAPALLGRYRAPDLDAEAVVRLEGEKLLLEVFGAYGRHALELEAFAAAVFGWRVGGSQMYGVLSAEPGADGRMAAFRINTMRTRQMRFERLAD</sequence>
<dbReference type="AlphaFoldDB" id="A0A4R6QIX7"/>
<evidence type="ECO:0000313" key="2">
    <source>
        <dbReference type="EMBL" id="TDP62095.1"/>
    </source>
</evidence>
<evidence type="ECO:0000259" key="1">
    <source>
        <dbReference type="Pfam" id="PF00144"/>
    </source>
</evidence>
<dbReference type="RefSeq" id="WP_133703279.1">
    <property type="nucleotide sequence ID" value="NZ_SNXS01000009.1"/>
</dbReference>
<dbReference type="InterPro" id="IPR001466">
    <property type="entry name" value="Beta-lactam-related"/>
</dbReference>
<name>A0A4R6QIX7_9BURK</name>